<dbReference type="AlphaFoldDB" id="A0A2N9YI67"/>
<dbReference type="STRING" id="288004.AL038_07245"/>
<dbReference type="FunFam" id="3.40.50.970:FF:000007">
    <property type="entry name" value="Acetolactate synthase"/>
    <property type="match status" value="1"/>
</dbReference>
<keyword evidence="9" id="KW-1185">Reference proteome</keyword>
<feature type="domain" description="Thiamine pyrophosphate enzyme central" evidence="5">
    <location>
        <begin position="221"/>
        <end position="355"/>
    </location>
</feature>
<dbReference type="Proteomes" id="UP000234271">
    <property type="component" value="Chromosome"/>
</dbReference>
<dbReference type="InterPro" id="IPR012001">
    <property type="entry name" value="Thiamin_PyroP_enz_TPP-bd_dom"/>
</dbReference>
<dbReference type="InterPro" id="IPR000399">
    <property type="entry name" value="TPP-bd_CS"/>
</dbReference>
<dbReference type="CDD" id="cd00568">
    <property type="entry name" value="TPP_enzymes"/>
    <property type="match status" value="1"/>
</dbReference>
<dbReference type="InterPro" id="IPR012000">
    <property type="entry name" value="Thiamin_PyroP_enz_cen_dom"/>
</dbReference>
<evidence type="ECO:0000256" key="2">
    <source>
        <dbReference type="ARBA" id="ARBA00007812"/>
    </source>
</evidence>
<dbReference type="PROSITE" id="PS00187">
    <property type="entry name" value="TPP_ENZYMES"/>
    <property type="match status" value="1"/>
</dbReference>
<dbReference type="RefSeq" id="WP_062151101.1">
    <property type="nucleotide sequence ID" value="NZ_CP012373.2"/>
</dbReference>
<evidence type="ECO:0000256" key="3">
    <source>
        <dbReference type="ARBA" id="ARBA00023052"/>
    </source>
</evidence>
<organism evidence="8 9">
    <name type="scientific">Beggiatoa leptomitoformis</name>
    <dbReference type="NCBI Taxonomy" id="288004"/>
    <lineage>
        <taxon>Bacteria</taxon>
        <taxon>Pseudomonadati</taxon>
        <taxon>Pseudomonadota</taxon>
        <taxon>Gammaproteobacteria</taxon>
        <taxon>Thiotrichales</taxon>
        <taxon>Thiotrichaceae</taxon>
        <taxon>Beggiatoa</taxon>
    </lineage>
</organism>
<dbReference type="SUPFAM" id="SSF52467">
    <property type="entry name" value="DHS-like NAD/FAD-binding domain"/>
    <property type="match status" value="1"/>
</dbReference>
<evidence type="ECO:0000313" key="9">
    <source>
        <dbReference type="Proteomes" id="UP000234271"/>
    </source>
</evidence>
<comment type="similarity">
    <text evidence="2 4">Belongs to the TPP enzyme family.</text>
</comment>
<dbReference type="OrthoDB" id="9785953at2"/>
<dbReference type="GO" id="GO:0003984">
    <property type="term" value="F:acetolactate synthase activity"/>
    <property type="evidence" value="ECO:0007669"/>
    <property type="project" value="TreeGrafter"/>
</dbReference>
<gene>
    <name evidence="8" type="ORF">BLE401_17070</name>
</gene>
<evidence type="ECO:0000313" key="8">
    <source>
        <dbReference type="EMBL" id="AUI70241.1"/>
    </source>
</evidence>
<dbReference type="InterPro" id="IPR011766">
    <property type="entry name" value="TPP_enzyme_TPP-bd"/>
</dbReference>
<sequence>MPTLADLAVRYLKKIGVQYVFGIPGGAIAPLYDALARGQLKGADWPKAIVARHETGAAFMADGYARETGKLGVCCATTGPGTTNLITGVASAYLSHTPMLVITAQTILSNFGKGSFQESSPDGLDTQSMFDQCTNYSSIISHPDQFEGKLLDAITAALRHPQGPAHLSVPIDVFKFVVSNDIESEEYETEKQYEFDGRLVLLANLLDSTFIDESALDRLFNRLIDLLKKQKKIVFLIGSDCEGAIDQIVKLSELLNALMVTTPEGKTWINSNHPLYRGVFGFAGHLSARKALADKSVGLILAIGTSLGEWSTDGWDKLLMNNKLVHVHHTPKYFSRSYMACLHVCGRLTAIFNKLHHRLEKHITTHQIALPKVGGEPSNVLSCDIERRTLGQACAPRHIEINAPEKYRQYPDAITLPIKPQRLMCELTLNFPSETRFLADTGNSFAWTTHYLFPKVEGRYQVSMAFGSMGWAIGASIGTALATPSKLVVCITGDGSYLMSGQEITVAVEQQLTIVFVILNDQALGMVMHGQRLTGAEMIGFKLPPVDFAMMARAVGAQAYTIRTLNDMQQLDYKAIATHNGPTLLDIHIDSKEVPPMEMRVRALNKS</sequence>
<dbReference type="EMBL" id="CP018889">
    <property type="protein sequence ID" value="AUI70241.1"/>
    <property type="molecule type" value="Genomic_DNA"/>
</dbReference>
<dbReference type="InterPro" id="IPR045229">
    <property type="entry name" value="TPP_enz"/>
</dbReference>
<name>A0A2N9YI67_9GAMM</name>
<proteinExistence type="inferred from homology"/>
<evidence type="ECO:0000256" key="1">
    <source>
        <dbReference type="ARBA" id="ARBA00001964"/>
    </source>
</evidence>
<dbReference type="KEGG" id="blep:AL038_07245"/>
<dbReference type="GO" id="GO:0000287">
    <property type="term" value="F:magnesium ion binding"/>
    <property type="evidence" value="ECO:0007669"/>
    <property type="project" value="InterPro"/>
</dbReference>
<dbReference type="GO" id="GO:0005948">
    <property type="term" value="C:acetolactate synthase complex"/>
    <property type="evidence" value="ECO:0007669"/>
    <property type="project" value="TreeGrafter"/>
</dbReference>
<evidence type="ECO:0000256" key="4">
    <source>
        <dbReference type="RuleBase" id="RU362132"/>
    </source>
</evidence>
<dbReference type="InterPro" id="IPR029035">
    <property type="entry name" value="DHS-like_NAD/FAD-binding_dom"/>
</dbReference>
<accession>A0A2N9YI67</accession>
<dbReference type="GO" id="GO:0009099">
    <property type="term" value="P:L-valine biosynthetic process"/>
    <property type="evidence" value="ECO:0007669"/>
    <property type="project" value="TreeGrafter"/>
</dbReference>
<dbReference type="PANTHER" id="PTHR18968">
    <property type="entry name" value="THIAMINE PYROPHOSPHATE ENZYMES"/>
    <property type="match status" value="1"/>
</dbReference>
<keyword evidence="3 4" id="KW-0786">Thiamine pyrophosphate</keyword>
<comment type="cofactor">
    <cofactor evidence="1">
        <name>thiamine diphosphate</name>
        <dbReference type="ChEBI" id="CHEBI:58937"/>
    </cofactor>
</comment>
<dbReference type="SUPFAM" id="SSF52518">
    <property type="entry name" value="Thiamin diphosphate-binding fold (THDP-binding)"/>
    <property type="match status" value="2"/>
</dbReference>
<feature type="domain" description="Thiamine pyrophosphate enzyme N-terminal TPP-binding" evidence="7">
    <location>
        <begin position="3"/>
        <end position="119"/>
    </location>
</feature>
<evidence type="ECO:0000259" key="5">
    <source>
        <dbReference type="Pfam" id="PF00205"/>
    </source>
</evidence>
<evidence type="ECO:0000259" key="6">
    <source>
        <dbReference type="Pfam" id="PF02775"/>
    </source>
</evidence>
<evidence type="ECO:0000259" key="7">
    <source>
        <dbReference type="Pfam" id="PF02776"/>
    </source>
</evidence>
<dbReference type="Gene3D" id="3.40.50.1220">
    <property type="entry name" value="TPP-binding domain"/>
    <property type="match status" value="1"/>
</dbReference>
<dbReference type="Gene3D" id="3.40.50.970">
    <property type="match status" value="2"/>
</dbReference>
<dbReference type="Pfam" id="PF02776">
    <property type="entry name" value="TPP_enzyme_N"/>
    <property type="match status" value="1"/>
</dbReference>
<dbReference type="PANTHER" id="PTHR18968:SF13">
    <property type="entry name" value="ACETOLACTATE SYNTHASE CATALYTIC SUBUNIT, MITOCHONDRIAL"/>
    <property type="match status" value="1"/>
</dbReference>
<dbReference type="GO" id="GO:0050660">
    <property type="term" value="F:flavin adenine dinucleotide binding"/>
    <property type="evidence" value="ECO:0007669"/>
    <property type="project" value="TreeGrafter"/>
</dbReference>
<feature type="domain" description="Thiamine pyrophosphate enzyme TPP-binding" evidence="6">
    <location>
        <begin position="440"/>
        <end position="587"/>
    </location>
</feature>
<dbReference type="InterPro" id="IPR029061">
    <property type="entry name" value="THDP-binding"/>
</dbReference>
<dbReference type="Pfam" id="PF00205">
    <property type="entry name" value="TPP_enzyme_M"/>
    <property type="match status" value="1"/>
</dbReference>
<protein>
    <submittedName>
        <fullName evidence="8">Thiamine pyrophosphate-binding protein</fullName>
    </submittedName>
</protein>
<dbReference type="CDD" id="cd07035">
    <property type="entry name" value="TPP_PYR_POX_like"/>
    <property type="match status" value="1"/>
</dbReference>
<dbReference type="GO" id="GO:0030976">
    <property type="term" value="F:thiamine pyrophosphate binding"/>
    <property type="evidence" value="ECO:0007669"/>
    <property type="project" value="InterPro"/>
</dbReference>
<reference evidence="9" key="1">
    <citation type="submission" date="2016-12" db="EMBL/GenBank/DDBJ databases">
        <title>Complete Genome Sequence of Beggiatoa leptomitiformis D-401.</title>
        <authorList>
            <person name="Fomenkov A."/>
            <person name="Vincze T."/>
            <person name="Grabovich M."/>
            <person name="Anton B.P."/>
            <person name="Dubinina G."/>
            <person name="Orlova M."/>
            <person name="Belousova E."/>
            <person name="Roberts R.J."/>
        </authorList>
    </citation>
    <scope>NUCLEOTIDE SEQUENCE [LARGE SCALE GENOMIC DNA]</scope>
    <source>
        <strain evidence="9">D-401</strain>
    </source>
</reference>
<dbReference type="Pfam" id="PF02775">
    <property type="entry name" value="TPP_enzyme_C"/>
    <property type="match status" value="1"/>
</dbReference>
<dbReference type="GO" id="GO:0009097">
    <property type="term" value="P:isoleucine biosynthetic process"/>
    <property type="evidence" value="ECO:0007669"/>
    <property type="project" value="TreeGrafter"/>
</dbReference>